<reference evidence="2 3" key="1">
    <citation type="journal article" date="2015" name="PLoS ONE">
        <title>Azotobacter Genomes: The Genome of Azotobacter chroococcum NCIMB 8003 (ATCC 4412).</title>
        <authorList>
            <person name="Robson R.L."/>
            <person name="Jones R."/>
            <person name="Robson R.M."/>
            <person name="Schwartz A."/>
            <person name="Richardson T.H."/>
        </authorList>
    </citation>
    <scope>NUCLEOTIDE SEQUENCE [LARGE SCALE GENOMIC DNA]</scope>
    <source>
        <strain evidence="2 3">NCIMB 8003</strain>
        <plasmid evidence="3">Plasmid pAcX50f</plasmid>
    </source>
</reference>
<dbReference type="PANTHER" id="PTHR43596:SF1">
    <property type="entry name" value="ADP,ATP CARRIER PROTEIN"/>
    <property type="match status" value="1"/>
</dbReference>
<dbReference type="CDD" id="cd06174">
    <property type="entry name" value="MFS"/>
    <property type="match status" value="1"/>
</dbReference>
<organism evidence="2 3">
    <name type="scientific">Azotobacter chroococcum NCIMB 8003</name>
    <dbReference type="NCBI Taxonomy" id="1328314"/>
    <lineage>
        <taxon>Bacteria</taxon>
        <taxon>Pseudomonadati</taxon>
        <taxon>Pseudomonadota</taxon>
        <taxon>Gammaproteobacteria</taxon>
        <taxon>Pseudomonadales</taxon>
        <taxon>Pseudomonadaceae</taxon>
        <taxon>Azotobacter</taxon>
    </lineage>
</organism>
<keyword evidence="2" id="KW-0614">Plasmid</keyword>
<feature type="transmembrane region" description="Helical" evidence="1">
    <location>
        <begin position="303"/>
        <end position="324"/>
    </location>
</feature>
<dbReference type="InterPro" id="IPR036259">
    <property type="entry name" value="MFS_trans_sf"/>
</dbReference>
<dbReference type="Proteomes" id="UP000068210">
    <property type="component" value="Plasmid pAcX50f"/>
</dbReference>
<accession>A0A0C4WT93</accession>
<keyword evidence="1" id="KW-0472">Membrane</keyword>
<dbReference type="Gene3D" id="1.20.1250.20">
    <property type="entry name" value="MFS general substrate transporter like domains"/>
    <property type="match status" value="1"/>
</dbReference>
<feature type="transmembrane region" description="Helical" evidence="1">
    <location>
        <begin position="20"/>
        <end position="38"/>
    </location>
</feature>
<dbReference type="KEGG" id="acx:Achr_f2320"/>
<geneLocation type="plasmid" evidence="2 3">
    <name>pAcX50f</name>
</geneLocation>
<name>A0A0C4WT93_9GAMM</name>
<feature type="transmembrane region" description="Helical" evidence="1">
    <location>
        <begin position="151"/>
        <end position="174"/>
    </location>
</feature>
<sequence length="442" mass="48128">MQPTVPSLWQRLTGVRPEEAPAVLWSMLYVIALFLAYYVLRPIRDELGVAGGVQNLPWLFTGTLVAMLVVSPLFALAVRNLPRRQFIALAYRFFAVNLFVFALLLQFAGPDWQVWVGRALFIWVSVFNLFVVSVFWSFIVDIFDSEQGKRLFGLLAAGATIGGILGSALTSGLVENIGRSWLIAISIVLLEMAVLASRRLSVMAKAFERPARNDDPSKPLGGGIFAGFVHTIRSPYLAGLALFILLYSITSTFLYFQQANIAQEYFPDRAARTAFFANIDLLVNAITLFLQLFVTGRLIGSQGIVATLAILPLVSVAGFTALAASPGTAVLVVAQVARRAANFALARPAREILFTSSAREDRYKAKNFIDTVIYRGGDQVASWGYAGLMGLGLGLTQMAVIAVPISVVWLALSIWLGRSHQKQETPAVPFNAAGQPLPADNP</sequence>
<dbReference type="HOGENOM" id="CLU_027240_1_0_6"/>
<evidence type="ECO:0000256" key="1">
    <source>
        <dbReference type="SAM" id="Phobius"/>
    </source>
</evidence>
<feature type="transmembrane region" description="Helical" evidence="1">
    <location>
        <begin position="58"/>
        <end position="77"/>
    </location>
</feature>
<protein>
    <submittedName>
        <fullName evidence="2">Major facilitator transporter</fullName>
    </submittedName>
</protein>
<dbReference type="AlphaFoldDB" id="A0A0C4WT93"/>
<feature type="transmembrane region" description="Helical" evidence="1">
    <location>
        <begin position="236"/>
        <end position="256"/>
    </location>
</feature>
<keyword evidence="1" id="KW-1133">Transmembrane helix</keyword>
<feature type="transmembrane region" description="Helical" evidence="1">
    <location>
        <begin position="180"/>
        <end position="197"/>
    </location>
</feature>
<feature type="transmembrane region" description="Helical" evidence="1">
    <location>
        <begin position="385"/>
        <end position="412"/>
    </location>
</feature>
<gene>
    <name evidence="2" type="ORF">Achr_f2320</name>
</gene>
<feature type="transmembrane region" description="Helical" evidence="1">
    <location>
        <begin position="120"/>
        <end position="139"/>
    </location>
</feature>
<evidence type="ECO:0000313" key="3">
    <source>
        <dbReference type="Proteomes" id="UP000068210"/>
    </source>
</evidence>
<feature type="transmembrane region" description="Helical" evidence="1">
    <location>
        <begin position="89"/>
        <end position="108"/>
    </location>
</feature>
<keyword evidence="3" id="KW-1185">Reference proteome</keyword>
<dbReference type="EMBL" id="CP010421">
    <property type="protein sequence ID" value="AJE23926.1"/>
    <property type="molecule type" value="Genomic_DNA"/>
</dbReference>
<keyword evidence="1" id="KW-0812">Transmembrane</keyword>
<dbReference type="PANTHER" id="PTHR43596">
    <property type="entry name" value="ADP,ATP CARRIER PROTEIN"/>
    <property type="match status" value="1"/>
</dbReference>
<dbReference type="SUPFAM" id="SSF103473">
    <property type="entry name" value="MFS general substrate transporter"/>
    <property type="match status" value="1"/>
</dbReference>
<evidence type="ECO:0000313" key="2">
    <source>
        <dbReference type="EMBL" id="AJE23926.1"/>
    </source>
</evidence>
<feature type="transmembrane region" description="Helical" evidence="1">
    <location>
        <begin position="276"/>
        <end position="296"/>
    </location>
</feature>
<proteinExistence type="predicted"/>